<feature type="compositionally biased region" description="Basic and acidic residues" evidence="2">
    <location>
        <begin position="1"/>
        <end position="10"/>
    </location>
</feature>
<dbReference type="SUPFAM" id="SSF54913">
    <property type="entry name" value="GlnB-like"/>
    <property type="match status" value="1"/>
</dbReference>
<reference evidence="3" key="1">
    <citation type="journal article" date="2015" name="Proc. Natl. Acad. Sci. U.S.A.">
        <title>Networks of energetic and metabolic interactions define dynamics in microbial communities.</title>
        <authorList>
            <person name="Embree M."/>
            <person name="Liu J.K."/>
            <person name="Al-Bassam M.M."/>
            <person name="Zengler K."/>
        </authorList>
    </citation>
    <scope>NUCLEOTIDE SEQUENCE</scope>
</reference>
<dbReference type="GO" id="GO:0005507">
    <property type="term" value="F:copper ion binding"/>
    <property type="evidence" value="ECO:0007669"/>
    <property type="project" value="TreeGrafter"/>
</dbReference>
<organism evidence="3">
    <name type="scientific">hydrocarbon metagenome</name>
    <dbReference type="NCBI Taxonomy" id="938273"/>
    <lineage>
        <taxon>unclassified sequences</taxon>
        <taxon>metagenomes</taxon>
        <taxon>ecological metagenomes</taxon>
    </lineage>
</organism>
<protein>
    <submittedName>
        <fullName evidence="3">Periplasmic divalent cation tolerance protein cuta</fullName>
    </submittedName>
</protein>
<dbReference type="GO" id="GO:0010038">
    <property type="term" value="P:response to metal ion"/>
    <property type="evidence" value="ECO:0007669"/>
    <property type="project" value="InterPro"/>
</dbReference>
<evidence type="ECO:0000313" key="3">
    <source>
        <dbReference type="EMBL" id="KUG17585.1"/>
    </source>
</evidence>
<name>A0A0W8F9U8_9ZZZZ</name>
<accession>A0A0W8F9U8</accession>
<dbReference type="PANTHER" id="PTHR23419:SF8">
    <property type="entry name" value="FI09726P"/>
    <property type="match status" value="1"/>
</dbReference>
<dbReference type="InterPro" id="IPR011322">
    <property type="entry name" value="N-reg_PII-like_a/b"/>
</dbReference>
<dbReference type="AlphaFoldDB" id="A0A0W8F9U8"/>
<dbReference type="EMBL" id="LNQE01001433">
    <property type="protein sequence ID" value="KUG17585.1"/>
    <property type="molecule type" value="Genomic_DNA"/>
</dbReference>
<feature type="region of interest" description="Disordered" evidence="2">
    <location>
        <begin position="1"/>
        <end position="22"/>
    </location>
</feature>
<dbReference type="InterPro" id="IPR004323">
    <property type="entry name" value="Ion_tolerance_CutA"/>
</dbReference>
<proteinExistence type="inferred from homology"/>
<dbReference type="PANTHER" id="PTHR23419">
    <property type="entry name" value="DIVALENT CATION TOLERANCE CUTA-RELATED"/>
    <property type="match status" value="1"/>
</dbReference>
<gene>
    <name evidence="3" type="ORF">ASZ90_012757</name>
</gene>
<comment type="caution">
    <text evidence="3">The sequence shown here is derived from an EMBL/GenBank/DDBJ whole genome shotgun (WGS) entry which is preliminary data.</text>
</comment>
<dbReference type="Pfam" id="PF03091">
    <property type="entry name" value="CutA1"/>
    <property type="match status" value="1"/>
</dbReference>
<evidence type="ECO:0000256" key="2">
    <source>
        <dbReference type="SAM" id="MobiDB-lite"/>
    </source>
</evidence>
<sequence length="130" mass="14576">MSSDGWDRANDQIMGNKGNQDKTLGNGHRVVLCTASPDNGEMIAKSLIKEHLAACVNISSVNSCYLWEGKLNLDREALLIIKTEQTRIKEMISRIRELHSYELPEIIVLPIIDGYQPYLDWISQSVDGSS</sequence>
<comment type="similarity">
    <text evidence="1">Belongs to the CutA family.</text>
</comment>
<dbReference type="Gene3D" id="3.30.70.120">
    <property type="match status" value="1"/>
</dbReference>
<evidence type="ECO:0000256" key="1">
    <source>
        <dbReference type="ARBA" id="ARBA00010169"/>
    </source>
</evidence>
<dbReference type="InterPro" id="IPR015867">
    <property type="entry name" value="N-reg_PII/ATP_PRibTrfase_C"/>
</dbReference>